<evidence type="ECO:0000256" key="4">
    <source>
        <dbReference type="ARBA" id="ARBA00022840"/>
    </source>
</evidence>
<dbReference type="EMBL" id="GL377305">
    <property type="protein sequence ID" value="EFI98290.1"/>
    <property type="molecule type" value="Genomic_DNA"/>
</dbReference>
<keyword evidence="2" id="KW-0436">Ligase</keyword>
<dbReference type="SUPFAM" id="SSF56091">
    <property type="entry name" value="DNA ligase/mRNA capping enzyme, catalytic domain"/>
    <property type="match status" value="1"/>
</dbReference>
<dbReference type="GO" id="GO:0005524">
    <property type="term" value="F:ATP binding"/>
    <property type="evidence" value="ECO:0007669"/>
    <property type="project" value="UniProtKB-KW"/>
</dbReference>
<dbReference type="GO" id="GO:0003910">
    <property type="term" value="F:DNA ligase (ATP) activity"/>
    <property type="evidence" value="ECO:0007669"/>
    <property type="project" value="InterPro"/>
</dbReference>
<dbReference type="InterPro" id="IPR012340">
    <property type="entry name" value="NA-bd_OB-fold"/>
</dbReference>
<organism evidence="7">
    <name type="scientific">Schizophyllum commune (strain H4-8 / FGSC 9210)</name>
    <name type="common">Split gill fungus</name>
    <dbReference type="NCBI Taxonomy" id="578458"/>
    <lineage>
        <taxon>Eukaryota</taxon>
        <taxon>Fungi</taxon>
        <taxon>Dikarya</taxon>
        <taxon>Basidiomycota</taxon>
        <taxon>Agaricomycotina</taxon>
        <taxon>Agaricomycetes</taxon>
        <taxon>Agaricomycetidae</taxon>
        <taxon>Agaricales</taxon>
        <taxon>Schizophyllaceae</taxon>
        <taxon>Schizophyllum</taxon>
    </lineage>
</organism>
<dbReference type="Gene3D" id="2.40.50.140">
    <property type="entry name" value="Nucleic acid-binding proteins"/>
    <property type="match status" value="1"/>
</dbReference>
<comment type="similarity">
    <text evidence="1">Belongs to the ATP-dependent DNA ligase family.</text>
</comment>
<dbReference type="InterPro" id="IPR016059">
    <property type="entry name" value="DNA_ligase_ATP-dep_CS"/>
</dbReference>
<feature type="non-terminal residue" evidence="6">
    <location>
        <position position="673"/>
    </location>
</feature>
<evidence type="ECO:0000256" key="3">
    <source>
        <dbReference type="ARBA" id="ARBA00022741"/>
    </source>
</evidence>
<reference evidence="6 7" key="1">
    <citation type="journal article" date="2010" name="Nat. Biotechnol.">
        <title>Genome sequence of the model mushroom Schizophyllum commune.</title>
        <authorList>
            <person name="Ohm R.A."/>
            <person name="de Jong J.F."/>
            <person name="Lugones L.G."/>
            <person name="Aerts A."/>
            <person name="Kothe E."/>
            <person name="Stajich J.E."/>
            <person name="de Vries R.P."/>
            <person name="Record E."/>
            <person name="Levasseur A."/>
            <person name="Baker S.E."/>
            <person name="Bartholomew K.A."/>
            <person name="Coutinho P.M."/>
            <person name="Erdmann S."/>
            <person name="Fowler T.J."/>
            <person name="Gathman A.C."/>
            <person name="Lombard V."/>
            <person name="Henrissat B."/>
            <person name="Knabe N."/>
            <person name="Kuees U."/>
            <person name="Lilly W.W."/>
            <person name="Lindquist E."/>
            <person name="Lucas S."/>
            <person name="Magnuson J.K."/>
            <person name="Piumi F."/>
            <person name="Raudaskoski M."/>
            <person name="Salamov A."/>
            <person name="Schmutz J."/>
            <person name="Schwarze F.W.M.R."/>
            <person name="vanKuyk P.A."/>
            <person name="Horton J.S."/>
            <person name="Grigoriev I.V."/>
            <person name="Woesten H.A.B."/>
        </authorList>
    </citation>
    <scope>NUCLEOTIDE SEQUENCE [LARGE SCALE GENOMIC DNA]</scope>
    <source>
        <strain evidence="7">H4-8 / FGSC 9210</strain>
    </source>
</reference>
<dbReference type="CDD" id="cd08039">
    <property type="entry name" value="Adenylation_DNA_ligase_Fungal"/>
    <property type="match status" value="1"/>
</dbReference>
<dbReference type="InterPro" id="IPR012310">
    <property type="entry name" value="DNA_ligase_ATP-dep_cent"/>
</dbReference>
<dbReference type="Proteomes" id="UP000007431">
    <property type="component" value="Unassembled WGS sequence"/>
</dbReference>
<gene>
    <name evidence="6" type="ORF">SCHCODRAFT_31447</name>
</gene>
<dbReference type="GO" id="GO:1903461">
    <property type="term" value="P:Okazaki fragment processing involved in mitotic DNA replication"/>
    <property type="evidence" value="ECO:0007669"/>
    <property type="project" value="TreeGrafter"/>
</dbReference>
<dbReference type="GO" id="GO:0006310">
    <property type="term" value="P:DNA recombination"/>
    <property type="evidence" value="ECO:0007669"/>
    <property type="project" value="InterPro"/>
</dbReference>
<dbReference type="PANTHER" id="PTHR45674">
    <property type="entry name" value="DNA LIGASE 1/3 FAMILY MEMBER"/>
    <property type="match status" value="1"/>
</dbReference>
<evidence type="ECO:0000259" key="5">
    <source>
        <dbReference type="PROSITE" id="PS50160"/>
    </source>
</evidence>
<evidence type="ECO:0000256" key="1">
    <source>
        <dbReference type="ARBA" id="ARBA00007572"/>
    </source>
</evidence>
<protein>
    <recommendedName>
        <fullName evidence="5">ATP-dependent DNA ligase family profile domain-containing protein</fullName>
    </recommendedName>
</protein>
<dbReference type="PROSITE" id="PS50160">
    <property type="entry name" value="DNA_LIGASE_A3"/>
    <property type="match status" value="1"/>
</dbReference>
<keyword evidence="4" id="KW-0067">ATP-binding</keyword>
<dbReference type="PROSITE" id="PS00697">
    <property type="entry name" value="DNA_LIGASE_A1"/>
    <property type="match status" value="1"/>
</dbReference>
<dbReference type="eggNOG" id="KOG0967">
    <property type="taxonomic scope" value="Eukaryota"/>
</dbReference>
<evidence type="ECO:0000313" key="6">
    <source>
        <dbReference type="EMBL" id="EFI98290.1"/>
    </source>
</evidence>
<accession>D8Q3D0</accession>
<sequence length="673" mass="77046">YYALDKFRAWRQYFLAQFPAPPTHTTRIVFCLLFPELDTYRKYHLKEAKLAQAVAQAIPLSRTSLDEWKDTGSSGCLGREISKALEQKSTNLDEASHLSVHDIDDLLDELASLSPNSDASIHTNYPRDLRRTRQEILGAILRRLNPLDAGILAQIILKDLVPLLYPVRSSGYGAELCDYNTKSVKRLRVEGAMDVWDPSGRLRRLYCTHSDLRYATEAFERGEEEYRPQVGTRIKIPKSLKLQGIKNAFNTFSIRSSRVWVETKYDGERAQIHVQVEADGTSTITIFSKSGRNSTFDRVAVHWIVRQALGLRDPETGYPGRDNCKVKKNVVLDAEMVAWDTDHIDEFWRIRSLVERTATGARRRWRPSGAKKPKADQSLHDGFSQSSLISDCDEDMTDDTHLALVFFDIMVLNDASLLGKPYSYRRSLVESVVELIPSYCLFSERYPVDLPRRLYQIFARHLVDRREGIMIKADESRYDDWSSQWAKLKRDYIPGYGDTLDLVLVGAVWDAERARELGVSPAVYTTFYIGALTNAEALKKDPSMKPHYHVYFVSSYGLTRRQIEDLNSRIKAKPTVLFSDLTMVRPHPELEYTFRLFDGLAKPHLVFCEPMLAEVFGAGFDVARGSKYYELRFPRISKIYNVEDRPHTACTTLDELTDLAYAVVGRQSTKDEI</sequence>
<dbReference type="Pfam" id="PF04675">
    <property type="entry name" value="DNA_ligase_A_N"/>
    <property type="match status" value="1"/>
</dbReference>
<dbReference type="OMA" id="RIDEFWR"/>
<dbReference type="Gene3D" id="3.30.470.30">
    <property type="entry name" value="DNA ligase/mRNA capping enzyme"/>
    <property type="match status" value="1"/>
</dbReference>
<dbReference type="PANTHER" id="PTHR45674:SF12">
    <property type="entry name" value="ATP DEPENDENT DNA LIGASE DOMAIN-CONTAINING PROTEIN"/>
    <property type="match status" value="1"/>
</dbReference>
<evidence type="ECO:0000256" key="2">
    <source>
        <dbReference type="ARBA" id="ARBA00022598"/>
    </source>
</evidence>
<name>D8Q3D0_SCHCM</name>
<dbReference type="InParanoid" id="D8Q3D0"/>
<dbReference type="GO" id="GO:0005634">
    <property type="term" value="C:nucleus"/>
    <property type="evidence" value="ECO:0007669"/>
    <property type="project" value="TreeGrafter"/>
</dbReference>
<dbReference type="GO" id="GO:0003677">
    <property type="term" value="F:DNA binding"/>
    <property type="evidence" value="ECO:0007669"/>
    <property type="project" value="InterPro"/>
</dbReference>
<feature type="domain" description="ATP-dependent DNA ligase family profile" evidence="5">
    <location>
        <begin position="395"/>
        <end position="533"/>
    </location>
</feature>
<dbReference type="GO" id="GO:0006281">
    <property type="term" value="P:DNA repair"/>
    <property type="evidence" value="ECO:0007669"/>
    <property type="project" value="InterPro"/>
</dbReference>
<dbReference type="HOGENOM" id="CLU_004299_2_1_1"/>
<evidence type="ECO:0000313" key="7">
    <source>
        <dbReference type="Proteomes" id="UP000007431"/>
    </source>
</evidence>
<keyword evidence="3" id="KW-0547">Nucleotide-binding</keyword>
<dbReference type="VEuPathDB" id="FungiDB:SCHCODRAFT_02535079"/>
<dbReference type="Gene3D" id="1.10.3260.10">
    <property type="entry name" value="DNA ligase, ATP-dependent, N-terminal domain"/>
    <property type="match status" value="1"/>
</dbReference>
<feature type="non-terminal residue" evidence="6">
    <location>
        <position position="1"/>
    </location>
</feature>
<proteinExistence type="inferred from homology"/>
<keyword evidence="7" id="KW-1185">Reference proteome</keyword>
<dbReference type="Pfam" id="PF01068">
    <property type="entry name" value="DNA_ligase_A_M"/>
    <property type="match status" value="1"/>
</dbReference>
<dbReference type="InterPro" id="IPR012308">
    <property type="entry name" value="DNA_ligase_ATP-dep_N"/>
</dbReference>
<dbReference type="InterPro" id="IPR036599">
    <property type="entry name" value="DNA_ligase_N_sf"/>
</dbReference>
<dbReference type="InterPro" id="IPR050191">
    <property type="entry name" value="ATP-dep_DNA_ligase"/>
</dbReference>
<dbReference type="GO" id="GO:0005739">
    <property type="term" value="C:mitochondrion"/>
    <property type="evidence" value="ECO:0007669"/>
    <property type="project" value="TreeGrafter"/>
</dbReference>
<dbReference type="AlphaFoldDB" id="D8Q3D0"/>
<dbReference type="STRING" id="578458.D8Q3D0"/>